<dbReference type="SUPFAM" id="SSF100950">
    <property type="entry name" value="NagB/RpiA/CoA transferase-like"/>
    <property type="match status" value="1"/>
</dbReference>
<keyword evidence="2" id="KW-1185">Reference proteome</keyword>
<protein>
    <submittedName>
        <fullName evidence="1">Uncharacterized protein</fullName>
    </submittedName>
</protein>
<sequence length="85" mass="9569">MLFVTERAVFRVVDGALELTEIAPGIDLERDVLQQMGFRPRIAASFKTMDARLFKPQPMGLHEEMAAKTRARHPRLAQLAPQAPL</sequence>
<accession>A0ABS5YBM7</accession>
<dbReference type="InterPro" id="IPR037171">
    <property type="entry name" value="NagB/RpiA_transferase-like"/>
</dbReference>
<dbReference type="RefSeq" id="WP_215669504.1">
    <property type="nucleotide sequence ID" value="NZ_JAFJYC010000001.1"/>
</dbReference>
<comment type="caution">
    <text evidence="1">The sequence shown here is derived from an EMBL/GenBank/DDBJ whole genome shotgun (WGS) entry which is preliminary data.</text>
</comment>
<evidence type="ECO:0000313" key="1">
    <source>
        <dbReference type="EMBL" id="MBT9432348.1"/>
    </source>
</evidence>
<proteinExistence type="predicted"/>
<reference evidence="1 2" key="1">
    <citation type="journal article" date="2021" name="Genome Biol. Evol.">
        <title>The evolution of interdependence in a four-way mealybug symbiosis.</title>
        <authorList>
            <person name="Garber A.I."/>
            <person name="Kupper M."/>
            <person name="Laetsch D.R."/>
            <person name="Weldon S.R."/>
            <person name="Ladinsky M.S."/>
            <person name="Bjorkman P.J."/>
            <person name="McCutcheon J.P."/>
        </authorList>
    </citation>
    <scope>NUCLEOTIDE SEQUENCE [LARGE SCALE GENOMIC DNA]</scope>
    <source>
        <strain evidence="1">SOD</strain>
    </source>
</reference>
<gene>
    <name evidence="1" type="ORF">JZM24_09810</name>
</gene>
<evidence type="ECO:0000313" key="2">
    <source>
        <dbReference type="Proteomes" id="UP000811282"/>
    </source>
</evidence>
<dbReference type="Proteomes" id="UP000811282">
    <property type="component" value="Unassembled WGS sequence"/>
</dbReference>
<name>A0ABS5YBM7_9GAMM</name>
<dbReference type="PANTHER" id="PTHR43293:SF1">
    <property type="entry name" value="ACETATE COA-TRANSFERASE YDIF"/>
    <property type="match status" value="1"/>
</dbReference>
<dbReference type="EMBL" id="JAFJYC010000001">
    <property type="protein sequence ID" value="MBT9432348.1"/>
    <property type="molecule type" value="Genomic_DNA"/>
</dbReference>
<dbReference type="PANTHER" id="PTHR43293">
    <property type="entry name" value="ACETATE COA-TRANSFERASE YDIF"/>
    <property type="match status" value="1"/>
</dbReference>
<organism evidence="1 2">
    <name type="scientific">Candidatus Sodalis endolongispinus</name>
    <dbReference type="NCBI Taxonomy" id="2812662"/>
    <lineage>
        <taxon>Bacteria</taxon>
        <taxon>Pseudomonadati</taxon>
        <taxon>Pseudomonadota</taxon>
        <taxon>Gammaproteobacteria</taxon>
        <taxon>Enterobacterales</taxon>
        <taxon>Bruguierivoracaceae</taxon>
        <taxon>Sodalis</taxon>
    </lineage>
</organism>
<dbReference type="Gene3D" id="3.40.1080.10">
    <property type="entry name" value="Glutaconate Coenzyme A-transferase"/>
    <property type="match status" value="1"/>
</dbReference>